<dbReference type="EMBL" id="QMFB01000009">
    <property type="protein sequence ID" value="RAV20111.1"/>
    <property type="molecule type" value="Genomic_DNA"/>
</dbReference>
<dbReference type="AlphaFoldDB" id="A0A329MJI0"/>
<keyword evidence="2" id="KW-1185">Reference proteome</keyword>
<sequence>MKRRMYRAQLKERTKEKFVLALEESLSEWRQELQRQGMLAGSLFEKGDSLFLYFETAGESFKWEWPAACRAMLETWPGGSDGTSRLVVPMLDIYHDGEGESPEARCEDRERIGSLARLKPEMYGSYIFYHYAKQEETPNSFNPTYMIGAHEEVIFSYHERPVSASASGVTRRTWPAPITPDNWHDLMRPHFIPWTDGEQGAELWVKMNALLTL</sequence>
<dbReference type="RefSeq" id="WP_113032008.1">
    <property type="nucleotide sequence ID" value="NZ_QMFB01000009.1"/>
</dbReference>
<name>A0A329MJI0_9BACL</name>
<reference evidence="1 2" key="1">
    <citation type="journal article" date="2009" name="Int. J. Syst. Evol. Microbiol.">
        <title>Paenibacillus contaminans sp. nov., isolated from a contaminated laboratory plate.</title>
        <authorList>
            <person name="Chou J.H."/>
            <person name="Lee J.H."/>
            <person name="Lin M.C."/>
            <person name="Chang P.S."/>
            <person name="Arun A.B."/>
            <person name="Young C.C."/>
            <person name="Chen W.M."/>
        </authorList>
    </citation>
    <scope>NUCLEOTIDE SEQUENCE [LARGE SCALE GENOMIC DNA]</scope>
    <source>
        <strain evidence="1 2">CKOBP-6</strain>
    </source>
</reference>
<gene>
    <name evidence="1" type="ORF">DQG23_16715</name>
</gene>
<evidence type="ECO:0000313" key="1">
    <source>
        <dbReference type="EMBL" id="RAV20111.1"/>
    </source>
</evidence>
<proteinExistence type="predicted"/>
<evidence type="ECO:0000313" key="2">
    <source>
        <dbReference type="Proteomes" id="UP000250369"/>
    </source>
</evidence>
<dbReference type="Proteomes" id="UP000250369">
    <property type="component" value="Unassembled WGS sequence"/>
</dbReference>
<comment type="caution">
    <text evidence="1">The sequence shown here is derived from an EMBL/GenBank/DDBJ whole genome shotgun (WGS) entry which is preliminary data.</text>
</comment>
<dbReference type="OrthoDB" id="3229063at2"/>
<protein>
    <submittedName>
        <fullName evidence="1">Uncharacterized protein</fullName>
    </submittedName>
</protein>
<organism evidence="1 2">
    <name type="scientific">Paenibacillus contaminans</name>
    <dbReference type="NCBI Taxonomy" id="450362"/>
    <lineage>
        <taxon>Bacteria</taxon>
        <taxon>Bacillati</taxon>
        <taxon>Bacillota</taxon>
        <taxon>Bacilli</taxon>
        <taxon>Bacillales</taxon>
        <taxon>Paenibacillaceae</taxon>
        <taxon>Paenibacillus</taxon>
    </lineage>
</organism>
<accession>A0A329MJI0</accession>